<dbReference type="GO" id="GO:0005096">
    <property type="term" value="F:GTPase activator activity"/>
    <property type="evidence" value="ECO:0007669"/>
    <property type="project" value="InterPro"/>
</dbReference>
<evidence type="ECO:0000259" key="4">
    <source>
        <dbReference type="PROSITE" id="PS50002"/>
    </source>
</evidence>
<evidence type="ECO:0000313" key="5">
    <source>
        <dbReference type="EMBL" id="KAL0273162.1"/>
    </source>
</evidence>
<organism evidence="5">
    <name type="scientific">Menopon gallinae</name>
    <name type="common">poultry shaft louse</name>
    <dbReference type="NCBI Taxonomy" id="328185"/>
    <lineage>
        <taxon>Eukaryota</taxon>
        <taxon>Metazoa</taxon>
        <taxon>Ecdysozoa</taxon>
        <taxon>Arthropoda</taxon>
        <taxon>Hexapoda</taxon>
        <taxon>Insecta</taxon>
        <taxon>Pterygota</taxon>
        <taxon>Neoptera</taxon>
        <taxon>Paraneoptera</taxon>
        <taxon>Psocodea</taxon>
        <taxon>Troctomorpha</taxon>
        <taxon>Phthiraptera</taxon>
        <taxon>Amblycera</taxon>
        <taxon>Menoponidae</taxon>
        <taxon>Menopon</taxon>
    </lineage>
</organism>
<dbReference type="Gene3D" id="2.30.30.40">
    <property type="entry name" value="SH3 Domains"/>
    <property type="match status" value="1"/>
</dbReference>
<comment type="caution">
    <text evidence="5">The sequence shown here is derived from an EMBL/GenBank/DDBJ whole genome shotgun (WGS) entry which is preliminary data.</text>
</comment>
<dbReference type="InterPro" id="IPR036028">
    <property type="entry name" value="SH3-like_dom_sf"/>
</dbReference>
<dbReference type="InterPro" id="IPR001452">
    <property type="entry name" value="SH3_domain"/>
</dbReference>
<dbReference type="CDD" id="cd11882">
    <property type="entry name" value="SH3_GRAF-like"/>
    <property type="match status" value="1"/>
</dbReference>
<feature type="compositionally biased region" description="Low complexity" evidence="3">
    <location>
        <begin position="118"/>
        <end position="127"/>
    </location>
</feature>
<dbReference type="AlphaFoldDB" id="A0AAW2HT98"/>
<protein>
    <recommendedName>
        <fullName evidence="4">SH3 domain-containing protein</fullName>
    </recommendedName>
</protein>
<feature type="domain" description="SH3" evidence="4">
    <location>
        <begin position="203"/>
        <end position="262"/>
    </location>
</feature>
<dbReference type="InterPro" id="IPR047234">
    <property type="entry name" value="GRAF_fam"/>
</dbReference>
<evidence type="ECO:0000256" key="1">
    <source>
        <dbReference type="ARBA" id="ARBA00022443"/>
    </source>
</evidence>
<proteinExistence type="predicted"/>
<dbReference type="EMBL" id="JARGDH010000003">
    <property type="protein sequence ID" value="KAL0273162.1"/>
    <property type="molecule type" value="Genomic_DNA"/>
</dbReference>
<evidence type="ECO:0000256" key="2">
    <source>
        <dbReference type="PROSITE-ProRule" id="PRU00192"/>
    </source>
</evidence>
<dbReference type="PANTHER" id="PTHR12552:SF1">
    <property type="entry name" value="RHO GTPASE-ACTIVATING PROTEIN GRAF"/>
    <property type="match status" value="1"/>
</dbReference>
<feature type="region of interest" description="Disordered" evidence="3">
    <location>
        <begin position="115"/>
        <end position="134"/>
    </location>
</feature>
<sequence length="262" mass="28993">MFVTQQNPVTHTVIKTIYKEGPATINLSSSLSNVSSTTREKEYLSRAEQNSAGDRSDLGHGTTFWSGSGGSRVASSITTFSESNLHSMNAHPNYEFVKPRPSYPYSSTVNADRQEALNSNSSSNESVSSRDGHDVYASNDMFRKEHYSSSDPYQEPDYYKRSGFRQESDLYGSSELYSSSGGIPKKSSRHLGIHSLPLYRPQPDNVRVRTLYACLGESDGELSFDPNQIITNVRPSLEPGWLVGTLNGKTGLIPENYVEILP</sequence>
<dbReference type="PROSITE" id="PS50002">
    <property type="entry name" value="SH3"/>
    <property type="match status" value="1"/>
</dbReference>
<dbReference type="FunFam" id="2.30.30.40:FF:000055">
    <property type="entry name" value="rho GTPase-activating protein 26 isoform X1"/>
    <property type="match status" value="1"/>
</dbReference>
<reference evidence="5" key="1">
    <citation type="journal article" date="2024" name="Gigascience">
        <title>Chromosome-level genome of the poultry shaft louse Menopon gallinae provides insight into the host-switching and adaptive evolution of parasitic lice.</title>
        <authorList>
            <person name="Xu Y."/>
            <person name="Ma L."/>
            <person name="Liu S."/>
            <person name="Liang Y."/>
            <person name="Liu Q."/>
            <person name="He Z."/>
            <person name="Tian L."/>
            <person name="Duan Y."/>
            <person name="Cai W."/>
            <person name="Li H."/>
            <person name="Song F."/>
        </authorList>
    </citation>
    <scope>NUCLEOTIDE SEQUENCE</scope>
    <source>
        <strain evidence="5">Cailab_2023a</strain>
    </source>
</reference>
<gene>
    <name evidence="5" type="ORF">PYX00_005904</name>
</gene>
<dbReference type="SMART" id="SM00326">
    <property type="entry name" value="SH3"/>
    <property type="match status" value="1"/>
</dbReference>
<dbReference type="PANTHER" id="PTHR12552">
    <property type="entry name" value="OLIGOPHRENIN 1"/>
    <property type="match status" value="1"/>
</dbReference>
<keyword evidence="1 2" id="KW-0728">SH3 domain</keyword>
<dbReference type="SUPFAM" id="SSF50044">
    <property type="entry name" value="SH3-domain"/>
    <property type="match status" value="1"/>
</dbReference>
<feature type="region of interest" description="Disordered" evidence="3">
    <location>
        <begin position="31"/>
        <end position="71"/>
    </location>
</feature>
<accession>A0AAW2HT98</accession>
<evidence type="ECO:0000256" key="3">
    <source>
        <dbReference type="SAM" id="MobiDB-lite"/>
    </source>
</evidence>
<dbReference type="Pfam" id="PF14604">
    <property type="entry name" value="SH3_9"/>
    <property type="match status" value="1"/>
</dbReference>
<name>A0AAW2HT98_9NEOP</name>